<dbReference type="RefSeq" id="WP_014268999.1">
    <property type="nucleotide sequence ID" value="NC_016633.1"/>
</dbReference>
<dbReference type="PROSITE" id="PS50902">
    <property type="entry name" value="FLAVODOXIN_LIKE"/>
    <property type="match status" value="1"/>
</dbReference>
<reference evidence="2 3" key="1">
    <citation type="submission" date="2011-11" db="EMBL/GenBank/DDBJ databases">
        <title>Complete sequence of Spirochaeta sp. grapes.</title>
        <authorList>
            <consortium name="US DOE Joint Genome Institute"/>
            <person name="Lucas S."/>
            <person name="Han J."/>
            <person name="Lapidus A."/>
            <person name="Cheng J.-F."/>
            <person name="Goodwin L."/>
            <person name="Pitluck S."/>
            <person name="Peters L."/>
            <person name="Ovchinnikova G."/>
            <person name="Munk A.C."/>
            <person name="Detter J.C."/>
            <person name="Han C."/>
            <person name="Tapia R."/>
            <person name="Land M."/>
            <person name="Hauser L."/>
            <person name="Kyrpides N."/>
            <person name="Ivanova N."/>
            <person name="Pagani I."/>
            <person name="Ritalahtilisa K."/>
            <person name="Loeffler F."/>
            <person name="Woyke T."/>
        </authorList>
    </citation>
    <scope>NUCLEOTIDE SEQUENCE [LARGE SCALE GENOMIC DNA]</scope>
    <source>
        <strain evidence="3">ATCC BAA-1885 / DSM 22778 / Grapes</strain>
    </source>
</reference>
<dbReference type="AlphaFoldDB" id="G8QUX4"/>
<dbReference type="EMBL" id="CP003155">
    <property type="protein sequence ID" value="AEV28150.1"/>
    <property type="molecule type" value="Genomic_DNA"/>
</dbReference>
<organism evidence="2 3">
    <name type="scientific">Sphaerochaeta pleomorpha (strain ATCC BAA-1885 / DSM 22778 / Grapes)</name>
    <dbReference type="NCBI Taxonomy" id="158190"/>
    <lineage>
        <taxon>Bacteria</taxon>
        <taxon>Pseudomonadati</taxon>
        <taxon>Spirochaetota</taxon>
        <taxon>Spirochaetia</taxon>
        <taxon>Spirochaetales</taxon>
        <taxon>Sphaerochaetaceae</taxon>
        <taxon>Sphaerochaeta</taxon>
    </lineage>
</organism>
<dbReference type="OrthoDB" id="9790745at2"/>
<evidence type="ECO:0000259" key="1">
    <source>
        <dbReference type="PROSITE" id="PS50902"/>
    </source>
</evidence>
<feature type="domain" description="Flavodoxin-like" evidence="1">
    <location>
        <begin position="4"/>
        <end position="141"/>
    </location>
</feature>
<dbReference type="Pfam" id="PF00258">
    <property type="entry name" value="Flavodoxin_1"/>
    <property type="match status" value="1"/>
</dbReference>
<dbReference type="GO" id="GO:0010181">
    <property type="term" value="F:FMN binding"/>
    <property type="evidence" value="ECO:0007669"/>
    <property type="project" value="InterPro"/>
</dbReference>
<dbReference type="InterPro" id="IPR029039">
    <property type="entry name" value="Flavoprotein-like_sf"/>
</dbReference>
<proteinExistence type="predicted"/>
<dbReference type="KEGG" id="sgp:SpiGrapes_0290"/>
<protein>
    <submittedName>
        <fullName evidence="2">Flavodoxin</fullName>
    </submittedName>
</protein>
<evidence type="ECO:0000313" key="3">
    <source>
        <dbReference type="Proteomes" id="UP000005632"/>
    </source>
</evidence>
<name>G8QUX4_SPHPG</name>
<accession>G8QUX4</accession>
<dbReference type="Proteomes" id="UP000005632">
    <property type="component" value="Chromosome"/>
</dbReference>
<dbReference type="InterPro" id="IPR008254">
    <property type="entry name" value="Flavodoxin/NO_synth"/>
</dbReference>
<dbReference type="Gene3D" id="3.40.50.360">
    <property type="match status" value="1"/>
</dbReference>
<evidence type="ECO:0000313" key="2">
    <source>
        <dbReference type="EMBL" id="AEV28150.1"/>
    </source>
</evidence>
<gene>
    <name evidence="2" type="ordered locus">SpiGrapes_0290</name>
</gene>
<dbReference type="STRING" id="158190.SpiGrapes_0290"/>
<sequence>MRTIAVVYYSGTHNTEIMAKAIADSVTRHGSEAKLFTPGEFNSSMLDSFDSIAFGCPAMGMEVLEEEHFEPMFSEVEKHLKGKPIALFGSYGWGDGQWMEDWEERARADEALLMYKSIIAQEIPDAIALAKCELLGEILST</sequence>
<dbReference type="eggNOG" id="COG0716">
    <property type="taxonomic scope" value="Bacteria"/>
</dbReference>
<dbReference type="HOGENOM" id="CLU_051402_4_3_12"/>
<keyword evidence="3" id="KW-1185">Reference proteome</keyword>
<dbReference type="SUPFAM" id="SSF52218">
    <property type="entry name" value="Flavoproteins"/>
    <property type="match status" value="1"/>
</dbReference>